<evidence type="ECO:0000313" key="9">
    <source>
        <dbReference type="Proteomes" id="UP000230002"/>
    </source>
</evidence>
<feature type="compositionally biased region" description="Basic and acidic residues" evidence="5">
    <location>
        <begin position="464"/>
        <end position="483"/>
    </location>
</feature>
<evidence type="ECO:0000313" key="8">
    <source>
        <dbReference type="EMBL" id="PIL37560.1"/>
    </source>
</evidence>
<dbReference type="InterPro" id="IPR036259">
    <property type="entry name" value="MFS_trans_sf"/>
</dbReference>
<comment type="subcellular location">
    <subcellularLocation>
        <location evidence="1">Membrane</location>
        <topology evidence="1">Multi-pass membrane protein</topology>
    </subcellularLocation>
</comment>
<evidence type="ECO:0000259" key="7">
    <source>
        <dbReference type="PROSITE" id="PS50850"/>
    </source>
</evidence>
<organism evidence="8 9">
    <name type="scientific">Ganoderma sinense ZZ0214-1</name>
    <dbReference type="NCBI Taxonomy" id="1077348"/>
    <lineage>
        <taxon>Eukaryota</taxon>
        <taxon>Fungi</taxon>
        <taxon>Dikarya</taxon>
        <taxon>Basidiomycota</taxon>
        <taxon>Agaricomycotina</taxon>
        <taxon>Agaricomycetes</taxon>
        <taxon>Polyporales</taxon>
        <taxon>Polyporaceae</taxon>
        <taxon>Ganoderma</taxon>
    </lineage>
</organism>
<evidence type="ECO:0000256" key="6">
    <source>
        <dbReference type="SAM" id="Phobius"/>
    </source>
</evidence>
<dbReference type="AlphaFoldDB" id="A0A2G8SUX7"/>
<evidence type="ECO:0000256" key="4">
    <source>
        <dbReference type="ARBA" id="ARBA00023136"/>
    </source>
</evidence>
<dbReference type="Proteomes" id="UP000230002">
    <property type="component" value="Unassembled WGS sequence"/>
</dbReference>
<protein>
    <submittedName>
        <fullName evidence="8">MFS general substrate transporter</fullName>
    </submittedName>
</protein>
<sequence length="483" mass="50105">MTTTHSAPPEAPHNNLRIVVPTILLSIFMPALDQTITAVALPTIVDDIGGAGGYSWIGAAYLLGRGVQGAGGAGIITLSMIAISDVTPLARRGIYIGLVGTVWGAASVIGPTIGGVFADKVSWRWCFYINLPVGGVLACAILIFLRLKPAPKKTLTEALHNFDFVGLFLIVAGIACLLVGLQLGKTAWSAPATIALLVLGGALSLACALYECFTTSTPILPPRLFRTRTASAVLLGAAIHGLALFAGSYYIPVYFQLQGVSATGAGVRTMGYSVVSSVTGSVAGVITTTRVGYRPVIWVSWAVAAVGYGLLIMADERTPVGLQELYIIIAGAGIGGLFQVPLIALHATMPPAEMAASSAAFMLLRLVGSAIGVTVGDTILTNEVKERTASLPGYSTSGQASVDDLRGLNSIHPESLRRAVMHAYALSVSDIWILVTSLLGLGFFLSLLVVSHPLSHAEPATGPDSKEEASSASDGDKEEGTTH</sequence>
<feature type="transmembrane region" description="Helical" evidence="6">
    <location>
        <begin position="129"/>
        <end position="147"/>
    </location>
</feature>
<proteinExistence type="predicted"/>
<dbReference type="STRING" id="1077348.A0A2G8SUX7"/>
<feature type="transmembrane region" description="Helical" evidence="6">
    <location>
        <begin position="271"/>
        <end position="289"/>
    </location>
</feature>
<dbReference type="Gene3D" id="1.20.1250.20">
    <property type="entry name" value="MFS general substrate transporter like domains"/>
    <property type="match status" value="1"/>
</dbReference>
<keyword evidence="2 6" id="KW-0812">Transmembrane</keyword>
<name>A0A2G8SUX7_9APHY</name>
<feature type="region of interest" description="Disordered" evidence="5">
    <location>
        <begin position="456"/>
        <end position="483"/>
    </location>
</feature>
<feature type="transmembrane region" description="Helical" evidence="6">
    <location>
        <begin position="431"/>
        <end position="450"/>
    </location>
</feature>
<dbReference type="Pfam" id="PF07690">
    <property type="entry name" value="MFS_1"/>
    <property type="match status" value="1"/>
</dbReference>
<dbReference type="GO" id="GO:0022857">
    <property type="term" value="F:transmembrane transporter activity"/>
    <property type="evidence" value="ECO:0007669"/>
    <property type="project" value="InterPro"/>
</dbReference>
<evidence type="ECO:0000256" key="1">
    <source>
        <dbReference type="ARBA" id="ARBA00004141"/>
    </source>
</evidence>
<reference evidence="8 9" key="1">
    <citation type="journal article" date="2015" name="Sci. Rep.">
        <title>Chromosome-level genome map provides insights into diverse defense mechanisms in the medicinal fungus Ganoderma sinense.</title>
        <authorList>
            <person name="Zhu Y."/>
            <person name="Xu J."/>
            <person name="Sun C."/>
            <person name="Zhou S."/>
            <person name="Xu H."/>
            <person name="Nelson D.R."/>
            <person name="Qian J."/>
            <person name="Song J."/>
            <person name="Luo H."/>
            <person name="Xiang L."/>
            <person name="Li Y."/>
            <person name="Xu Z."/>
            <person name="Ji A."/>
            <person name="Wang L."/>
            <person name="Lu S."/>
            <person name="Hayward A."/>
            <person name="Sun W."/>
            <person name="Li X."/>
            <person name="Schwartz D.C."/>
            <person name="Wang Y."/>
            <person name="Chen S."/>
        </authorList>
    </citation>
    <scope>NUCLEOTIDE SEQUENCE [LARGE SCALE GENOMIC DNA]</scope>
    <source>
        <strain evidence="8 9">ZZ0214-1</strain>
    </source>
</reference>
<dbReference type="InterPro" id="IPR020846">
    <property type="entry name" value="MFS_dom"/>
</dbReference>
<accession>A0A2G8SUX7</accession>
<dbReference type="PANTHER" id="PTHR23501">
    <property type="entry name" value="MAJOR FACILITATOR SUPERFAMILY"/>
    <property type="match status" value="1"/>
</dbReference>
<dbReference type="GO" id="GO:0005886">
    <property type="term" value="C:plasma membrane"/>
    <property type="evidence" value="ECO:0007669"/>
    <property type="project" value="TreeGrafter"/>
</dbReference>
<comment type="caution">
    <text evidence="8">The sequence shown here is derived from an EMBL/GenBank/DDBJ whole genome shotgun (WGS) entry which is preliminary data.</text>
</comment>
<evidence type="ECO:0000256" key="2">
    <source>
        <dbReference type="ARBA" id="ARBA00022692"/>
    </source>
</evidence>
<feature type="transmembrane region" description="Helical" evidence="6">
    <location>
        <begin position="359"/>
        <end position="380"/>
    </location>
</feature>
<feature type="transmembrane region" description="Helical" evidence="6">
    <location>
        <begin position="159"/>
        <end position="181"/>
    </location>
</feature>
<keyword evidence="3 6" id="KW-1133">Transmembrane helix</keyword>
<dbReference type="OrthoDB" id="10021397at2759"/>
<feature type="transmembrane region" description="Helical" evidence="6">
    <location>
        <begin position="296"/>
        <end position="314"/>
    </location>
</feature>
<dbReference type="EMBL" id="AYKW01000001">
    <property type="protein sequence ID" value="PIL37560.1"/>
    <property type="molecule type" value="Genomic_DNA"/>
</dbReference>
<gene>
    <name evidence="8" type="ORF">GSI_01254</name>
</gene>
<feature type="domain" description="Major facilitator superfamily (MFS) profile" evidence="7">
    <location>
        <begin position="1"/>
        <end position="454"/>
    </location>
</feature>
<dbReference type="PANTHER" id="PTHR23501:SF102">
    <property type="entry name" value="DRUG TRANSPORTER, PUTATIVE (AFU_ORTHOLOGUE AFUA_3G08530)-RELATED"/>
    <property type="match status" value="1"/>
</dbReference>
<keyword evidence="9" id="KW-1185">Reference proteome</keyword>
<dbReference type="Gene3D" id="1.20.1720.10">
    <property type="entry name" value="Multidrug resistance protein D"/>
    <property type="match status" value="1"/>
</dbReference>
<dbReference type="SUPFAM" id="SSF103473">
    <property type="entry name" value="MFS general substrate transporter"/>
    <property type="match status" value="1"/>
</dbReference>
<evidence type="ECO:0000256" key="3">
    <source>
        <dbReference type="ARBA" id="ARBA00022989"/>
    </source>
</evidence>
<dbReference type="PROSITE" id="PS50850">
    <property type="entry name" value="MFS"/>
    <property type="match status" value="1"/>
</dbReference>
<dbReference type="InterPro" id="IPR011701">
    <property type="entry name" value="MFS"/>
</dbReference>
<feature type="transmembrane region" description="Helical" evidence="6">
    <location>
        <begin position="95"/>
        <end position="117"/>
    </location>
</feature>
<feature type="transmembrane region" description="Helical" evidence="6">
    <location>
        <begin position="62"/>
        <end position="83"/>
    </location>
</feature>
<feature type="transmembrane region" description="Helical" evidence="6">
    <location>
        <begin position="326"/>
        <end position="347"/>
    </location>
</feature>
<keyword evidence="4 6" id="KW-0472">Membrane</keyword>
<evidence type="ECO:0000256" key="5">
    <source>
        <dbReference type="SAM" id="MobiDB-lite"/>
    </source>
</evidence>
<feature type="transmembrane region" description="Helical" evidence="6">
    <location>
        <begin position="187"/>
        <end position="210"/>
    </location>
</feature>
<feature type="transmembrane region" description="Helical" evidence="6">
    <location>
        <begin position="231"/>
        <end position="251"/>
    </location>
</feature>